<keyword evidence="2" id="KW-1185">Reference proteome</keyword>
<evidence type="ECO:0000313" key="1">
    <source>
        <dbReference type="EMBL" id="KAJ7382657.1"/>
    </source>
</evidence>
<gene>
    <name evidence="1" type="ORF">OS493_033713</name>
</gene>
<sequence>MTLQIEELLLMKLLQFFGYVQLDDDIAGSNQEDDECPLCYTKADITEFVRFIEALLL</sequence>
<name>A0A9W9ZJ47_9CNID</name>
<accession>A0A9W9ZJ47</accession>
<dbReference type="Proteomes" id="UP001163046">
    <property type="component" value="Unassembled WGS sequence"/>
</dbReference>
<dbReference type="EMBL" id="MU825918">
    <property type="protein sequence ID" value="KAJ7382657.1"/>
    <property type="molecule type" value="Genomic_DNA"/>
</dbReference>
<evidence type="ECO:0000313" key="2">
    <source>
        <dbReference type="Proteomes" id="UP001163046"/>
    </source>
</evidence>
<reference evidence="1" key="1">
    <citation type="submission" date="2023-01" db="EMBL/GenBank/DDBJ databases">
        <title>Genome assembly of the deep-sea coral Lophelia pertusa.</title>
        <authorList>
            <person name="Herrera S."/>
            <person name="Cordes E."/>
        </authorList>
    </citation>
    <scope>NUCLEOTIDE SEQUENCE</scope>
    <source>
        <strain evidence="1">USNM1676648</strain>
        <tissue evidence="1">Polyp</tissue>
    </source>
</reference>
<protein>
    <submittedName>
        <fullName evidence="1">Uncharacterized protein</fullName>
    </submittedName>
</protein>
<proteinExistence type="predicted"/>
<dbReference type="AlphaFoldDB" id="A0A9W9ZJ47"/>
<organism evidence="1 2">
    <name type="scientific">Desmophyllum pertusum</name>
    <dbReference type="NCBI Taxonomy" id="174260"/>
    <lineage>
        <taxon>Eukaryota</taxon>
        <taxon>Metazoa</taxon>
        <taxon>Cnidaria</taxon>
        <taxon>Anthozoa</taxon>
        <taxon>Hexacorallia</taxon>
        <taxon>Scleractinia</taxon>
        <taxon>Caryophylliina</taxon>
        <taxon>Caryophylliidae</taxon>
        <taxon>Desmophyllum</taxon>
    </lineage>
</organism>
<comment type="caution">
    <text evidence="1">The sequence shown here is derived from an EMBL/GenBank/DDBJ whole genome shotgun (WGS) entry which is preliminary data.</text>
</comment>